<evidence type="ECO:0000256" key="1">
    <source>
        <dbReference type="SAM" id="MobiDB-lite"/>
    </source>
</evidence>
<dbReference type="eggNOG" id="ENOG5033BD3">
    <property type="taxonomic scope" value="Bacteria"/>
</dbReference>
<proteinExistence type="predicted"/>
<feature type="region of interest" description="Disordered" evidence="1">
    <location>
        <begin position="1"/>
        <end position="21"/>
    </location>
</feature>
<gene>
    <name evidence="2" type="ORF">HX89_08775</name>
</gene>
<reference evidence="2 3" key="1">
    <citation type="submission" date="2014-07" db="EMBL/GenBank/DDBJ databases">
        <title>Genome Sequencing of Dermacoccus nishinomiyaensis.</title>
        <authorList>
            <person name="Hong K.W."/>
            <person name="Chan K.G."/>
        </authorList>
    </citation>
    <scope>NUCLEOTIDE SEQUENCE [LARGE SCALE GENOMIC DNA]</scope>
    <source>
        <strain evidence="2 3">M25</strain>
    </source>
</reference>
<dbReference type="GeneID" id="41841234"/>
<dbReference type="STRING" id="1274.HX89_08775"/>
<dbReference type="EMBL" id="CP008889">
    <property type="protein sequence ID" value="AIF41021.1"/>
    <property type="molecule type" value="Genomic_DNA"/>
</dbReference>
<feature type="region of interest" description="Disordered" evidence="1">
    <location>
        <begin position="38"/>
        <end position="59"/>
    </location>
</feature>
<name>A0A075JFK1_9MICO</name>
<accession>A0A075JFK1</accession>
<dbReference type="Proteomes" id="UP000027986">
    <property type="component" value="Chromosome"/>
</dbReference>
<keyword evidence="2" id="KW-0645">Protease</keyword>
<feature type="compositionally biased region" description="Polar residues" evidence="1">
    <location>
        <begin position="1"/>
        <end position="11"/>
    </location>
</feature>
<dbReference type="AlphaFoldDB" id="A0A075JFK1"/>
<sequence length="59" mass="6655">MAYWYNVNTGAVEQGEETNAKSDMLGPYATEAAARDAIESAHKRSEEWDAEERRFNGDD</sequence>
<dbReference type="HOGENOM" id="CLU_191180_2_1_11"/>
<organism evidence="2 3">
    <name type="scientific">Dermacoccus nishinomiyaensis</name>
    <dbReference type="NCBI Taxonomy" id="1274"/>
    <lineage>
        <taxon>Bacteria</taxon>
        <taxon>Bacillati</taxon>
        <taxon>Actinomycetota</taxon>
        <taxon>Actinomycetes</taxon>
        <taxon>Micrococcales</taxon>
        <taxon>Dermacoccaceae</taxon>
        <taxon>Dermacoccus</taxon>
    </lineage>
</organism>
<protein>
    <submittedName>
        <fullName evidence="2">Methionine aminopeptidase</fullName>
    </submittedName>
</protein>
<evidence type="ECO:0000313" key="3">
    <source>
        <dbReference type="Proteomes" id="UP000027986"/>
    </source>
</evidence>
<keyword evidence="2" id="KW-0031">Aminopeptidase</keyword>
<keyword evidence="2" id="KW-0378">Hydrolase</keyword>
<dbReference type="KEGG" id="dni:HX89_08775"/>
<evidence type="ECO:0000313" key="2">
    <source>
        <dbReference type="EMBL" id="AIF41021.1"/>
    </source>
</evidence>
<dbReference type="RefSeq" id="WP_006944217.1">
    <property type="nucleotide sequence ID" value="NZ_CAKZHM010000091.1"/>
</dbReference>
<dbReference type="GO" id="GO:0004177">
    <property type="term" value="F:aminopeptidase activity"/>
    <property type="evidence" value="ECO:0007669"/>
    <property type="project" value="UniProtKB-KW"/>
</dbReference>
<dbReference type="OrthoDB" id="3268477at2"/>
<keyword evidence="3" id="KW-1185">Reference proteome</keyword>